<dbReference type="InterPro" id="IPR050463">
    <property type="entry name" value="Gfo/Idh/MocA_oxidrdct_glycsds"/>
</dbReference>
<dbReference type="InterPro" id="IPR036291">
    <property type="entry name" value="NAD(P)-bd_dom_sf"/>
</dbReference>
<dbReference type="RefSeq" id="WP_406857093.1">
    <property type="nucleotide sequence ID" value="NZ_CP157484.1"/>
</dbReference>
<proteinExistence type="predicted"/>
<protein>
    <submittedName>
        <fullName evidence="4">Gfo/Idh/MocA family oxidoreductase</fullName>
    </submittedName>
</protein>
<evidence type="ECO:0000259" key="2">
    <source>
        <dbReference type="Pfam" id="PF01408"/>
    </source>
</evidence>
<dbReference type="Gene3D" id="3.30.360.10">
    <property type="entry name" value="Dihydrodipicolinate Reductase, domain 2"/>
    <property type="match status" value="1"/>
</dbReference>
<feature type="domain" description="GFO/IDH/MocA-like oxidoreductase" evidence="3">
    <location>
        <begin position="129"/>
        <end position="248"/>
    </location>
</feature>
<dbReference type="Pfam" id="PF01408">
    <property type="entry name" value="GFO_IDH_MocA"/>
    <property type="match status" value="1"/>
</dbReference>
<dbReference type="PANTHER" id="PTHR43818:SF11">
    <property type="entry name" value="BCDNA.GH03377"/>
    <property type="match status" value="1"/>
</dbReference>
<keyword evidence="1" id="KW-0560">Oxidoreductase</keyword>
<dbReference type="InterPro" id="IPR000683">
    <property type="entry name" value="Gfo/Idh/MocA-like_OxRdtase_N"/>
</dbReference>
<dbReference type="EMBL" id="CP157484">
    <property type="protein sequence ID" value="XBO40238.1"/>
    <property type="molecule type" value="Genomic_DNA"/>
</dbReference>
<dbReference type="PANTHER" id="PTHR43818">
    <property type="entry name" value="BCDNA.GH03377"/>
    <property type="match status" value="1"/>
</dbReference>
<gene>
    <name evidence="4" type="ORF">ABEG18_05510</name>
</gene>
<dbReference type="InterPro" id="IPR055170">
    <property type="entry name" value="GFO_IDH_MocA-like_dom"/>
</dbReference>
<evidence type="ECO:0000259" key="3">
    <source>
        <dbReference type="Pfam" id="PF22725"/>
    </source>
</evidence>
<name>A0AAU7JIW8_9HYPH</name>
<evidence type="ECO:0000313" key="4">
    <source>
        <dbReference type="EMBL" id="XBO40238.1"/>
    </source>
</evidence>
<dbReference type="GO" id="GO:0016491">
    <property type="term" value="F:oxidoreductase activity"/>
    <property type="evidence" value="ECO:0007669"/>
    <property type="project" value="UniProtKB-KW"/>
</dbReference>
<dbReference type="Pfam" id="PF22725">
    <property type="entry name" value="GFO_IDH_MocA_C3"/>
    <property type="match status" value="1"/>
</dbReference>
<dbReference type="SUPFAM" id="SSF55347">
    <property type="entry name" value="Glyceraldehyde-3-phosphate dehydrogenase-like, C-terminal domain"/>
    <property type="match status" value="1"/>
</dbReference>
<evidence type="ECO:0000256" key="1">
    <source>
        <dbReference type="ARBA" id="ARBA00023002"/>
    </source>
</evidence>
<feature type="domain" description="Gfo/Idh/MocA-like oxidoreductase N-terminal" evidence="2">
    <location>
        <begin position="2"/>
        <end position="119"/>
    </location>
</feature>
<sequence length="348" mass="37835">MRAALIGAGHIARQHLACLGAMPHVEIEGVCDVSRARAECACERFGAQAPFTDAKAMIRSLKPDVVHVTTPPQFHFDLVMEALAAGAHVIVEKPAALDFKQVLEMAGAARAGGVALVENYNYAFSDACLRIRELIQSGEFGEVTHVDVLLCHDILGPDSPFRDPDLKHPFIDVPGGPIVDFVTHLASLVHAFLGEFRRCETSWTKRADSGLPYDEFRALVETNAGSAHVAFSSNTRPEAFWLRVYGTRMQAVANLFETRLTLSRVESGHKAATAFRNAWKEAGAVRRSAFGTLLMKLDGGPGTYKGVWELIAQTYRRLEAGREPPISGADVIAVNRLATSFRPGGRTG</sequence>
<dbReference type="Gene3D" id="3.40.50.720">
    <property type="entry name" value="NAD(P)-binding Rossmann-like Domain"/>
    <property type="match status" value="1"/>
</dbReference>
<dbReference type="AlphaFoldDB" id="A0AAU7JIW8"/>
<organism evidence="4">
    <name type="scientific">Alsobacter sp. KACC 23698</name>
    <dbReference type="NCBI Taxonomy" id="3149229"/>
    <lineage>
        <taxon>Bacteria</taxon>
        <taxon>Pseudomonadati</taxon>
        <taxon>Pseudomonadota</taxon>
        <taxon>Alphaproteobacteria</taxon>
        <taxon>Hyphomicrobiales</taxon>
        <taxon>Alsobacteraceae</taxon>
        <taxon>Alsobacter</taxon>
    </lineage>
</organism>
<accession>A0AAU7JIW8</accession>
<reference evidence="4" key="1">
    <citation type="submission" date="2024-05" db="EMBL/GenBank/DDBJ databases">
        <authorList>
            <person name="Kim S."/>
            <person name="Heo J."/>
            <person name="Choi H."/>
            <person name="Choi Y."/>
            <person name="Kwon S.-W."/>
            <person name="Kim Y."/>
        </authorList>
    </citation>
    <scope>NUCLEOTIDE SEQUENCE</scope>
    <source>
        <strain evidence="4">KACC 23698</strain>
    </source>
</reference>
<dbReference type="GO" id="GO:0000166">
    <property type="term" value="F:nucleotide binding"/>
    <property type="evidence" value="ECO:0007669"/>
    <property type="project" value="InterPro"/>
</dbReference>
<dbReference type="SUPFAM" id="SSF51735">
    <property type="entry name" value="NAD(P)-binding Rossmann-fold domains"/>
    <property type="match status" value="1"/>
</dbReference>